<comment type="caution">
    <text evidence="2">The sequence shown here is derived from an EMBL/GenBank/DDBJ whole genome shotgun (WGS) entry which is preliminary data.</text>
</comment>
<dbReference type="EMBL" id="SACL01000006">
    <property type="protein sequence ID" value="RVT95222.1"/>
    <property type="molecule type" value="Genomic_DNA"/>
</dbReference>
<evidence type="ECO:0000313" key="2">
    <source>
        <dbReference type="EMBL" id="RVT95222.1"/>
    </source>
</evidence>
<dbReference type="Gene3D" id="1.10.260.40">
    <property type="entry name" value="lambda repressor-like DNA-binding domains"/>
    <property type="match status" value="1"/>
</dbReference>
<keyword evidence="3" id="KW-1185">Reference proteome</keyword>
<evidence type="ECO:0000313" key="3">
    <source>
        <dbReference type="Proteomes" id="UP000282957"/>
    </source>
</evidence>
<proteinExistence type="predicted"/>
<feature type="domain" description="HTH cro/C1-type" evidence="1">
    <location>
        <begin position="2"/>
        <end position="61"/>
    </location>
</feature>
<evidence type="ECO:0000259" key="1">
    <source>
        <dbReference type="SMART" id="SM00530"/>
    </source>
</evidence>
<dbReference type="OrthoDB" id="7275436at2"/>
<accession>A0A437MC60</accession>
<dbReference type="Proteomes" id="UP000282957">
    <property type="component" value="Unassembled WGS sequence"/>
</dbReference>
<sequence>MTLDEYRAREGLSYEALAERLGFAGPNAARTVHRYAGGERIPRPDAMRRIMEATGGKVTPTDFYAAARESA</sequence>
<name>A0A437MC60_9PROT</name>
<reference evidence="2 3" key="1">
    <citation type="submission" date="2019-01" db="EMBL/GenBank/DDBJ databases">
        <authorList>
            <person name="Chen W.-M."/>
        </authorList>
    </citation>
    <scope>NUCLEOTIDE SEQUENCE [LARGE SCALE GENOMIC DNA]</scope>
    <source>
        <strain evidence="2 3">CCP-6</strain>
    </source>
</reference>
<organism evidence="2 3">
    <name type="scientific">Rhodovarius crocodyli</name>
    <dbReference type="NCBI Taxonomy" id="1979269"/>
    <lineage>
        <taxon>Bacteria</taxon>
        <taxon>Pseudomonadati</taxon>
        <taxon>Pseudomonadota</taxon>
        <taxon>Alphaproteobacteria</taxon>
        <taxon>Acetobacterales</taxon>
        <taxon>Roseomonadaceae</taxon>
        <taxon>Rhodovarius</taxon>
    </lineage>
</organism>
<dbReference type="AlphaFoldDB" id="A0A437MC60"/>
<dbReference type="SUPFAM" id="SSF47413">
    <property type="entry name" value="lambda repressor-like DNA-binding domains"/>
    <property type="match status" value="1"/>
</dbReference>
<dbReference type="InterPro" id="IPR010982">
    <property type="entry name" value="Lambda_DNA-bd_dom_sf"/>
</dbReference>
<dbReference type="Pfam" id="PF13560">
    <property type="entry name" value="HTH_31"/>
    <property type="match status" value="1"/>
</dbReference>
<gene>
    <name evidence="2" type="ORF">EOD42_16690</name>
</gene>
<dbReference type="SMART" id="SM00530">
    <property type="entry name" value="HTH_XRE"/>
    <property type="match status" value="1"/>
</dbReference>
<dbReference type="InterPro" id="IPR001387">
    <property type="entry name" value="Cro/C1-type_HTH"/>
</dbReference>
<protein>
    <submittedName>
        <fullName evidence="2">XRE family transcriptional regulator</fullName>
    </submittedName>
</protein>
<dbReference type="GO" id="GO:0003677">
    <property type="term" value="F:DNA binding"/>
    <property type="evidence" value="ECO:0007669"/>
    <property type="project" value="InterPro"/>
</dbReference>
<dbReference type="CDD" id="cd00093">
    <property type="entry name" value="HTH_XRE"/>
    <property type="match status" value="1"/>
</dbReference>
<dbReference type="RefSeq" id="WP_127788710.1">
    <property type="nucleotide sequence ID" value="NZ_SACL01000006.1"/>
</dbReference>